<evidence type="ECO:0000313" key="1">
    <source>
        <dbReference type="EMBL" id="CAF1044666.1"/>
    </source>
</evidence>
<accession>A0A8S2E200</accession>
<name>A0A8S2E200_9BILA</name>
<proteinExistence type="predicted"/>
<organism evidence="1 3">
    <name type="scientific">Didymodactylos carnosus</name>
    <dbReference type="NCBI Taxonomy" id="1234261"/>
    <lineage>
        <taxon>Eukaryota</taxon>
        <taxon>Metazoa</taxon>
        <taxon>Spiralia</taxon>
        <taxon>Gnathifera</taxon>
        <taxon>Rotifera</taxon>
        <taxon>Eurotatoria</taxon>
        <taxon>Bdelloidea</taxon>
        <taxon>Philodinida</taxon>
        <taxon>Philodinidae</taxon>
        <taxon>Didymodactylos</taxon>
    </lineage>
</organism>
<evidence type="ECO:0000313" key="2">
    <source>
        <dbReference type="EMBL" id="CAF3812759.1"/>
    </source>
</evidence>
<sequence length="117" mass="12354">MSGSLKCRSLKCRGRSNVGRSNVGALKCRGRSTGGRSSVGCSNVGAQMSGAQTSVNQEMAMSFMEILLQRCVALPLSCVKILIDLLVHDKIAEEGVTALCRLQKPPRTGAITDAPAF</sequence>
<dbReference type="Proteomes" id="UP000682733">
    <property type="component" value="Unassembled WGS sequence"/>
</dbReference>
<comment type="caution">
    <text evidence="1">The sequence shown here is derived from an EMBL/GenBank/DDBJ whole genome shotgun (WGS) entry which is preliminary data.</text>
</comment>
<protein>
    <submittedName>
        <fullName evidence="1">Uncharacterized protein</fullName>
    </submittedName>
</protein>
<dbReference type="EMBL" id="CAJNOK010007790">
    <property type="protein sequence ID" value="CAF1044666.1"/>
    <property type="molecule type" value="Genomic_DNA"/>
</dbReference>
<evidence type="ECO:0000313" key="3">
    <source>
        <dbReference type="Proteomes" id="UP000677228"/>
    </source>
</evidence>
<dbReference type="AlphaFoldDB" id="A0A8S2E200"/>
<dbReference type="Proteomes" id="UP000677228">
    <property type="component" value="Unassembled WGS sequence"/>
</dbReference>
<reference evidence="1" key="1">
    <citation type="submission" date="2021-02" db="EMBL/GenBank/DDBJ databases">
        <authorList>
            <person name="Nowell W R."/>
        </authorList>
    </citation>
    <scope>NUCLEOTIDE SEQUENCE</scope>
</reference>
<dbReference type="EMBL" id="CAJOBA010007802">
    <property type="protein sequence ID" value="CAF3812759.1"/>
    <property type="molecule type" value="Genomic_DNA"/>
</dbReference>
<gene>
    <name evidence="1" type="ORF">OVA965_LOCUS16662</name>
    <name evidence="2" type="ORF">TMI583_LOCUS16672</name>
</gene>